<organism evidence="2 3">
    <name type="scientific">Tenacibaculum todarodis</name>
    <dbReference type="NCBI Taxonomy" id="1850252"/>
    <lineage>
        <taxon>Bacteria</taxon>
        <taxon>Pseudomonadati</taxon>
        <taxon>Bacteroidota</taxon>
        <taxon>Flavobacteriia</taxon>
        <taxon>Flavobacteriales</taxon>
        <taxon>Flavobacteriaceae</taxon>
        <taxon>Tenacibaculum</taxon>
    </lineage>
</organism>
<proteinExistence type="predicted"/>
<sequence>MKLSKKISAINALVYKSNKFTFYEHDLGDWFPVYVDLDRFRKSETIYPVFFSHVYCELLYDWCNALGLSYLFTLSEKKYGSDNEIFLSEKTRKVKNKNLNIRLSAYLQHIVKTFEDNQLDVFCPNSVHSIFDYDDISVIEIVRNVMLEFLIKSSDVGVSENLEIFKKNTKRILKLLKKRSEIEKGSRVELIEKENIASEKNDEFLTIEQTAIILKVKRQTVYNWKKKGLIQAHSIGGKVYYKKSELLKVPIKLK</sequence>
<evidence type="ECO:0000313" key="2">
    <source>
        <dbReference type="EMBL" id="APG66319.1"/>
    </source>
</evidence>
<evidence type="ECO:0000259" key="1">
    <source>
        <dbReference type="Pfam" id="PF12728"/>
    </source>
</evidence>
<dbReference type="Proteomes" id="UP000181898">
    <property type="component" value="Chromosome"/>
</dbReference>
<dbReference type="InterPro" id="IPR041657">
    <property type="entry name" value="HTH_17"/>
</dbReference>
<evidence type="ECO:0000313" key="3">
    <source>
        <dbReference type="Proteomes" id="UP000181898"/>
    </source>
</evidence>
<dbReference type="InterPro" id="IPR009061">
    <property type="entry name" value="DNA-bd_dom_put_sf"/>
</dbReference>
<dbReference type="RefSeq" id="WP_072556833.1">
    <property type="nucleotide sequence ID" value="NZ_CP018155.1"/>
</dbReference>
<protein>
    <recommendedName>
        <fullName evidence="1">Helix-turn-helix domain-containing protein</fullName>
    </recommendedName>
</protein>
<dbReference type="EMBL" id="CP018155">
    <property type="protein sequence ID" value="APG66319.1"/>
    <property type="molecule type" value="Genomic_DNA"/>
</dbReference>
<gene>
    <name evidence="2" type="ORF">LPB136_13465</name>
</gene>
<dbReference type="Pfam" id="PF12728">
    <property type="entry name" value="HTH_17"/>
    <property type="match status" value="1"/>
</dbReference>
<accession>A0A1L3JMK8</accession>
<dbReference type="AlphaFoldDB" id="A0A1L3JMK8"/>
<name>A0A1L3JMK8_9FLAO</name>
<feature type="domain" description="Helix-turn-helix" evidence="1">
    <location>
        <begin position="204"/>
        <end position="247"/>
    </location>
</feature>
<dbReference type="KEGG" id="ten:LPB136_13465"/>
<dbReference type="SUPFAM" id="SSF46955">
    <property type="entry name" value="Putative DNA-binding domain"/>
    <property type="match status" value="1"/>
</dbReference>
<keyword evidence="3" id="KW-1185">Reference proteome</keyword>
<reference evidence="2 3" key="1">
    <citation type="submission" date="2016-11" db="EMBL/GenBank/DDBJ databases">
        <title>Tenacibaculum sp. LPB0136, isolated from marine environment.</title>
        <authorList>
            <person name="Kim E."/>
            <person name="Yi H."/>
        </authorList>
    </citation>
    <scope>NUCLEOTIDE SEQUENCE [LARGE SCALE GENOMIC DNA]</scope>
    <source>
        <strain evidence="2 3">LPB0136</strain>
    </source>
</reference>